<dbReference type="PROSITE" id="PS50837">
    <property type="entry name" value="NACHT"/>
    <property type="match status" value="1"/>
</dbReference>
<dbReference type="InterPro" id="IPR027417">
    <property type="entry name" value="P-loop_NTPase"/>
</dbReference>
<comment type="caution">
    <text evidence="4">The sequence shown here is derived from an EMBL/GenBank/DDBJ whole genome shotgun (WGS) entry which is preliminary data.</text>
</comment>
<feature type="domain" description="NACHT" evidence="3">
    <location>
        <begin position="309"/>
        <end position="454"/>
    </location>
</feature>
<name>A0A8H3GGQ1_9AGAM</name>
<dbReference type="InterPro" id="IPR007111">
    <property type="entry name" value="NACHT_NTPase"/>
</dbReference>
<gene>
    <name evidence="4" type="ORF">RDB_LOCUS48184</name>
</gene>
<dbReference type="AlphaFoldDB" id="A0A8H3GGQ1"/>
<feature type="compositionally biased region" description="Polar residues" evidence="2">
    <location>
        <begin position="42"/>
        <end position="77"/>
    </location>
</feature>
<dbReference type="Proteomes" id="UP000663853">
    <property type="component" value="Unassembled WGS sequence"/>
</dbReference>
<dbReference type="SUPFAM" id="SSF52540">
    <property type="entry name" value="P-loop containing nucleoside triphosphate hydrolases"/>
    <property type="match status" value="1"/>
</dbReference>
<dbReference type="Gene3D" id="3.40.50.300">
    <property type="entry name" value="P-loop containing nucleotide triphosphate hydrolases"/>
    <property type="match status" value="1"/>
</dbReference>
<keyword evidence="1" id="KW-0677">Repeat</keyword>
<feature type="non-terminal residue" evidence="4">
    <location>
        <position position="1"/>
    </location>
</feature>
<dbReference type="PANTHER" id="PTHR10039">
    <property type="entry name" value="AMELOGENIN"/>
    <property type="match status" value="1"/>
</dbReference>
<organism evidence="4 5">
    <name type="scientific">Rhizoctonia solani</name>
    <dbReference type="NCBI Taxonomy" id="456999"/>
    <lineage>
        <taxon>Eukaryota</taxon>
        <taxon>Fungi</taxon>
        <taxon>Dikarya</taxon>
        <taxon>Basidiomycota</taxon>
        <taxon>Agaricomycotina</taxon>
        <taxon>Agaricomycetes</taxon>
        <taxon>Cantharellales</taxon>
        <taxon>Ceratobasidiaceae</taxon>
        <taxon>Rhizoctonia</taxon>
    </lineage>
</organism>
<evidence type="ECO:0000313" key="4">
    <source>
        <dbReference type="EMBL" id="CAE6449608.1"/>
    </source>
</evidence>
<reference evidence="4" key="1">
    <citation type="submission" date="2021-01" db="EMBL/GenBank/DDBJ databases">
        <authorList>
            <person name="Kaushik A."/>
        </authorList>
    </citation>
    <scope>NUCLEOTIDE SEQUENCE</scope>
    <source>
        <strain evidence="4">AG6-10EEA</strain>
    </source>
</reference>
<dbReference type="EMBL" id="CAJMXA010001030">
    <property type="protein sequence ID" value="CAE6449608.1"/>
    <property type="molecule type" value="Genomic_DNA"/>
</dbReference>
<protein>
    <recommendedName>
        <fullName evidence="3">NACHT domain-containing protein</fullName>
    </recommendedName>
</protein>
<dbReference type="InterPro" id="IPR056884">
    <property type="entry name" value="NPHP3-like_N"/>
</dbReference>
<dbReference type="Pfam" id="PF24883">
    <property type="entry name" value="NPHP3_N"/>
    <property type="match status" value="1"/>
</dbReference>
<feature type="region of interest" description="Disordered" evidence="2">
    <location>
        <begin position="1"/>
        <end position="79"/>
    </location>
</feature>
<feature type="compositionally biased region" description="Low complexity" evidence="2">
    <location>
        <begin position="23"/>
        <end position="37"/>
    </location>
</feature>
<evidence type="ECO:0000256" key="2">
    <source>
        <dbReference type="SAM" id="MobiDB-lite"/>
    </source>
</evidence>
<accession>A0A8H3GGQ1</accession>
<evidence type="ECO:0000313" key="5">
    <source>
        <dbReference type="Proteomes" id="UP000663853"/>
    </source>
</evidence>
<sequence>MSSTGGTSKSKKGLRGFWRDTFSRSSSNLPAPSTSSRPTARASFSSVAPNEAQPSSQGSGALGVPSSTSERPSNLHSASAPGAISAVTDALANPPPDSTDAPVVVDSDETATTIKNAVWMGLKTSLQGLRDNPGVFSHLSLAAGILLECFEGMETAARNQGDYEDLAKELASLSGSLAEFIKAPTPFTKSISNVELDIEQQAKEIKDRMTRGTAGRFLAAKEDEEDVVKRYRRIQSLFRQLQLNLSMSAWSIANKNLVNTQLDGLNAVKQATYDSTLSSAVNRRKCTEGTRTKVLSGLDAWSDDGNAPTVYWMNGMAGTGKTTIACTFSERLERRELLAASFFCTRTSADCRDVSRIVPTIAYQLARYSIPFQSALYDILEKEPDAGSKNIEKQFERLLRDPLQKAKDAMPKNPVVVIDALDECDDHAGVEGMLNMLFRYAPDIPLKFLVTSRPEPEIHKRMNAYSQSRTVVHLHDIESSLVQADIALYLKEELVSLSLSPAQISQLVDQSGSLFIYAATLVRYIQSGERRSNAVKRLQSVLSMTPEATRRHADIDKLYTTVLQSALNEEEVEDDEMEDIRVVLRTVLFAQEPISVETVATLAG</sequence>
<evidence type="ECO:0000256" key="1">
    <source>
        <dbReference type="ARBA" id="ARBA00022737"/>
    </source>
</evidence>
<evidence type="ECO:0000259" key="3">
    <source>
        <dbReference type="PROSITE" id="PS50837"/>
    </source>
</evidence>
<proteinExistence type="predicted"/>